<dbReference type="STRING" id="564137.SAMN04488238_10667"/>
<protein>
    <submittedName>
        <fullName evidence="1">Uncharacterized protein</fullName>
    </submittedName>
</protein>
<name>A0A1H2ZU24_9RHOB</name>
<evidence type="ECO:0000313" key="1">
    <source>
        <dbReference type="EMBL" id="SDX20807.1"/>
    </source>
</evidence>
<dbReference type="Proteomes" id="UP000198539">
    <property type="component" value="Unassembled WGS sequence"/>
</dbReference>
<evidence type="ECO:0000313" key="2">
    <source>
        <dbReference type="Proteomes" id="UP000198539"/>
    </source>
</evidence>
<organism evidence="1 2">
    <name type="scientific">Roseicitreum antarcticum</name>
    <dbReference type="NCBI Taxonomy" id="564137"/>
    <lineage>
        <taxon>Bacteria</taxon>
        <taxon>Pseudomonadati</taxon>
        <taxon>Pseudomonadota</taxon>
        <taxon>Alphaproteobacteria</taxon>
        <taxon>Rhodobacterales</taxon>
        <taxon>Paracoccaceae</taxon>
        <taxon>Roseicitreum</taxon>
    </lineage>
</organism>
<proteinExistence type="predicted"/>
<keyword evidence="2" id="KW-1185">Reference proteome</keyword>
<dbReference type="AlphaFoldDB" id="A0A1H2ZU24"/>
<sequence length="55" mass="6407">MKINIEIECTPDEFKELFVPSEQQADFAAKAYQSMAEAMQRAMLQQFATFRTDKE</sequence>
<accession>A0A1H2ZU24</accession>
<dbReference type="EMBL" id="FNOM01000006">
    <property type="protein sequence ID" value="SDX20807.1"/>
    <property type="molecule type" value="Genomic_DNA"/>
</dbReference>
<gene>
    <name evidence="1" type="ORF">SAMN04488238_10667</name>
</gene>
<reference evidence="1 2" key="1">
    <citation type="submission" date="2016-10" db="EMBL/GenBank/DDBJ databases">
        <authorList>
            <person name="de Groot N.N."/>
        </authorList>
    </citation>
    <scope>NUCLEOTIDE SEQUENCE [LARGE SCALE GENOMIC DNA]</scope>
    <source>
        <strain evidence="1 2">CGMCC 1.8894</strain>
    </source>
</reference>
<dbReference type="RefSeq" id="WP_176847110.1">
    <property type="nucleotide sequence ID" value="NZ_CP061498.1"/>
</dbReference>